<dbReference type="Gene3D" id="2.40.420.20">
    <property type="match status" value="1"/>
</dbReference>
<dbReference type="Gene3D" id="1.20.1600.10">
    <property type="entry name" value="Outer membrane efflux proteins (OEP)"/>
    <property type="match status" value="1"/>
</dbReference>
<reference evidence="6 7" key="1">
    <citation type="submission" date="2020-08" db="EMBL/GenBank/DDBJ databases">
        <title>Genome public.</title>
        <authorList>
            <person name="Liu C."/>
            <person name="Sun Q."/>
        </authorList>
    </citation>
    <scope>NUCLEOTIDE SEQUENCE [LARGE SCALE GENOMIC DNA]</scope>
    <source>
        <strain evidence="6 7">M2</strain>
    </source>
</reference>
<accession>A0ABR7GN41</accession>
<sequence length="389" mass="39855">MKKRILAALLAASMALCAGCGSQTSDDGEEQTAAGTAVEVAEVTKGAMSTEYSVNGKVVADNEVQVFPMLAGQVLTLSVSEGDKVAKGQTLLNVDTSSVTSTMSSLRESYNATKTATEKAIENAQIGVEQAQLAVENTEALLEAGAAAEQDLTKAKQGLAQAQAGVQQARAQQAASLAQIQASMDQINKQASYGTVTAPCAGTVTAVNVVQGGMASSAQPAVVIAEDSRVKINASVSEDVFAGLHTGDSAGVQISVLSDEVKSAKIVSLPAAANQQTNLYDVSVSVPSGTEPAIGAFATVIFYTDRRENTLSVPTDCVLTGNDNERYLFTVDESGTTAARVTVETGLVGKTNTEITSGLNEGDRVVVKGQSYLSDGSAVRVVTSDGGEG</sequence>
<evidence type="ECO:0000256" key="3">
    <source>
        <dbReference type="SAM" id="SignalP"/>
    </source>
</evidence>
<evidence type="ECO:0000256" key="2">
    <source>
        <dbReference type="SAM" id="Coils"/>
    </source>
</evidence>
<evidence type="ECO:0000256" key="1">
    <source>
        <dbReference type="ARBA" id="ARBA00009477"/>
    </source>
</evidence>
<protein>
    <submittedName>
        <fullName evidence="6">Efflux RND transporter periplasmic adaptor subunit</fullName>
    </submittedName>
</protein>
<comment type="caution">
    <text evidence="6">The sequence shown here is derived from an EMBL/GenBank/DDBJ whole genome shotgun (WGS) entry which is preliminary data.</text>
</comment>
<keyword evidence="2" id="KW-0175">Coiled coil</keyword>
<proteinExistence type="inferred from homology"/>
<feature type="domain" description="YknX-like C-terminal permuted SH3-like" evidence="5">
    <location>
        <begin position="311"/>
        <end position="381"/>
    </location>
</feature>
<keyword evidence="3" id="KW-0732">Signal</keyword>
<comment type="similarity">
    <text evidence="1">Belongs to the membrane fusion protein (MFP) (TC 8.A.1) family.</text>
</comment>
<keyword evidence="7" id="KW-1185">Reference proteome</keyword>
<feature type="coiled-coil region" evidence="2">
    <location>
        <begin position="121"/>
        <end position="172"/>
    </location>
</feature>
<dbReference type="EMBL" id="JACOPK010000005">
    <property type="protein sequence ID" value="MBC5695737.1"/>
    <property type="molecule type" value="Genomic_DNA"/>
</dbReference>
<gene>
    <name evidence="6" type="ORF">H8S02_07230</name>
</gene>
<dbReference type="InterPro" id="IPR006143">
    <property type="entry name" value="RND_pump_MFP"/>
</dbReference>
<dbReference type="Proteomes" id="UP000641741">
    <property type="component" value="Unassembled WGS sequence"/>
</dbReference>
<organism evidence="6 7">
    <name type="scientific">Agathobaculum hominis</name>
    <dbReference type="NCBI Taxonomy" id="2763014"/>
    <lineage>
        <taxon>Bacteria</taxon>
        <taxon>Bacillati</taxon>
        <taxon>Bacillota</taxon>
        <taxon>Clostridia</taxon>
        <taxon>Eubacteriales</taxon>
        <taxon>Butyricicoccaceae</taxon>
        <taxon>Agathobaculum</taxon>
    </lineage>
</organism>
<evidence type="ECO:0000313" key="7">
    <source>
        <dbReference type="Proteomes" id="UP000641741"/>
    </source>
</evidence>
<feature type="chain" id="PRO_5046697102" evidence="3">
    <location>
        <begin position="19"/>
        <end position="389"/>
    </location>
</feature>
<evidence type="ECO:0000313" key="6">
    <source>
        <dbReference type="EMBL" id="MBC5695737.1"/>
    </source>
</evidence>
<evidence type="ECO:0000259" key="5">
    <source>
        <dbReference type="Pfam" id="PF25989"/>
    </source>
</evidence>
<dbReference type="NCBIfam" id="TIGR01730">
    <property type="entry name" value="RND_mfp"/>
    <property type="match status" value="1"/>
</dbReference>
<name>A0ABR7GN41_9FIRM</name>
<dbReference type="SUPFAM" id="SSF111369">
    <property type="entry name" value="HlyD-like secretion proteins"/>
    <property type="match status" value="1"/>
</dbReference>
<feature type="domain" description="Multidrug resistance protein MdtA-like barrel-sandwich hybrid" evidence="4">
    <location>
        <begin position="62"/>
        <end position="224"/>
    </location>
</feature>
<dbReference type="Gene3D" id="2.40.50.100">
    <property type="match status" value="1"/>
</dbReference>
<feature type="signal peptide" evidence="3">
    <location>
        <begin position="1"/>
        <end position="18"/>
    </location>
</feature>
<dbReference type="InterPro" id="IPR058625">
    <property type="entry name" value="MdtA-like_BSH"/>
</dbReference>
<dbReference type="Pfam" id="PF25989">
    <property type="entry name" value="YknX_C"/>
    <property type="match status" value="1"/>
</dbReference>
<dbReference type="InterPro" id="IPR058637">
    <property type="entry name" value="YknX-like_C"/>
</dbReference>
<dbReference type="PANTHER" id="PTHR30469">
    <property type="entry name" value="MULTIDRUG RESISTANCE PROTEIN MDTA"/>
    <property type="match status" value="1"/>
</dbReference>
<evidence type="ECO:0000259" key="4">
    <source>
        <dbReference type="Pfam" id="PF25917"/>
    </source>
</evidence>
<dbReference type="Pfam" id="PF25917">
    <property type="entry name" value="BSH_RND"/>
    <property type="match status" value="1"/>
</dbReference>
<dbReference type="RefSeq" id="WP_186969946.1">
    <property type="nucleotide sequence ID" value="NZ_JACOPK010000005.1"/>
</dbReference>